<keyword evidence="3" id="KW-1185">Reference proteome</keyword>
<accession>A0A4Y3R2T1</accession>
<dbReference type="AlphaFoldDB" id="A0A4Y3R2T1"/>
<protein>
    <submittedName>
        <fullName evidence="2">Uncharacterized protein</fullName>
    </submittedName>
</protein>
<proteinExistence type="predicted"/>
<sequence>MQGAGGLADGGDVEQPGHGGRRAVEEAAADGGADGQIAAVCGVHVFSQARAAEAGTVD</sequence>
<dbReference type="Proteomes" id="UP000319210">
    <property type="component" value="Unassembled WGS sequence"/>
</dbReference>
<reference evidence="2 3" key="1">
    <citation type="submission" date="2019-06" db="EMBL/GenBank/DDBJ databases">
        <title>Whole genome shotgun sequence of Streptomyces cacaoi subsp. cacaoi NBRC 12748.</title>
        <authorList>
            <person name="Hosoyama A."/>
            <person name="Uohara A."/>
            <person name="Ohji S."/>
            <person name="Ichikawa N."/>
        </authorList>
    </citation>
    <scope>NUCLEOTIDE SEQUENCE [LARGE SCALE GENOMIC DNA]</scope>
    <source>
        <strain evidence="2 3">NBRC 12748</strain>
    </source>
</reference>
<organism evidence="2 3">
    <name type="scientific">Streptomyces cacaoi</name>
    <dbReference type="NCBI Taxonomy" id="1898"/>
    <lineage>
        <taxon>Bacteria</taxon>
        <taxon>Bacillati</taxon>
        <taxon>Actinomycetota</taxon>
        <taxon>Actinomycetes</taxon>
        <taxon>Kitasatosporales</taxon>
        <taxon>Streptomycetaceae</taxon>
        <taxon>Streptomyces</taxon>
    </lineage>
</organism>
<comment type="caution">
    <text evidence="2">The sequence shown here is derived from an EMBL/GenBank/DDBJ whole genome shotgun (WGS) entry which is preliminary data.</text>
</comment>
<evidence type="ECO:0000313" key="2">
    <source>
        <dbReference type="EMBL" id="GEB51804.1"/>
    </source>
</evidence>
<evidence type="ECO:0000313" key="3">
    <source>
        <dbReference type="Proteomes" id="UP000319210"/>
    </source>
</evidence>
<feature type="region of interest" description="Disordered" evidence="1">
    <location>
        <begin position="1"/>
        <end position="29"/>
    </location>
</feature>
<gene>
    <name evidence="2" type="ORF">SCA03_43550</name>
</gene>
<dbReference type="EMBL" id="BJMM01000024">
    <property type="protein sequence ID" value="GEB51804.1"/>
    <property type="molecule type" value="Genomic_DNA"/>
</dbReference>
<evidence type="ECO:0000256" key="1">
    <source>
        <dbReference type="SAM" id="MobiDB-lite"/>
    </source>
</evidence>
<name>A0A4Y3R2T1_STRCI</name>